<reference evidence="2 3" key="1">
    <citation type="submission" date="2015-07" db="EMBL/GenBank/DDBJ databases">
        <title>The genome of Melipona quadrifasciata.</title>
        <authorList>
            <person name="Pan H."/>
            <person name="Kapheim K."/>
        </authorList>
    </citation>
    <scope>NUCLEOTIDE SEQUENCE [LARGE SCALE GENOMIC DNA]</scope>
    <source>
        <strain evidence="2">0111107301</strain>
        <tissue evidence="2">Whole body</tissue>
    </source>
</reference>
<dbReference type="EMBL" id="KQ435727">
    <property type="protein sequence ID" value="KOX77945.1"/>
    <property type="molecule type" value="Genomic_DNA"/>
</dbReference>
<proteinExistence type="predicted"/>
<feature type="region of interest" description="Disordered" evidence="1">
    <location>
        <begin position="390"/>
        <end position="423"/>
    </location>
</feature>
<dbReference type="Proteomes" id="UP000053105">
    <property type="component" value="Unassembled WGS sequence"/>
</dbReference>
<protein>
    <submittedName>
        <fullName evidence="2">Uncharacterized protein</fullName>
    </submittedName>
</protein>
<feature type="compositionally biased region" description="Polar residues" evidence="1">
    <location>
        <begin position="405"/>
        <end position="423"/>
    </location>
</feature>
<dbReference type="AlphaFoldDB" id="A0A0M9A606"/>
<name>A0A0M9A606_9HYME</name>
<evidence type="ECO:0000256" key="1">
    <source>
        <dbReference type="SAM" id="MobiDB-lite"/>
    </source>
</evidence>
<evidence type="ECO:0000313" key="3">
    <source>
        <dbReference type="Proteomes" id="UP000053105"/>
    </source>
</evidence>
<evidence type="ECO:0000313" key="2">
    <source>
        <dbReference type="EMBL" id="KOX77945.1"/>
    </source>
</evidence>
<accession>A0A0M9A606</accession>
<sequence length="423" mass="46921">MNGSFNRTNISHLKPVQSIVYKATDVDVPTAREDRNVLKTLETKSCSTARTDLRIKEIKSPITEAHFLREARFARHSPILRNKIEYASTFSSHRPCLFLLSGDSKMVTSILEGPRLVVLFFCIFGNLLVEDAVTNVVIMGVVVTVVDGNVVLKRVSVFVLENTEVVLSCSVDSPKVNPVSDPDPVDSTVCASVPIVISLAKSFVIPALPERPSICGGVSTPAISRKVGAKSMFKTMSSTLQRHIDALLTSDQERHSDVKLEREAFPFDQAKLSQMVAVVGRVDDVRVVQLAQVFQLLILPADDLRSVIKYLFFDMKNNVGKGKGAQTFAFKVDKKHQSFPRVASTEQCQQDQIEKCTEKHSISLELDLDLPCDPYHNSYDCTVTPERLRTKKQPRTIGNPGVQPDTYTQTSDESSTNAEIPRI</sequence>
<keyword evidence="3" id="KW-1185">Reference proteome</keyword>
<gene>
    <name evidence="2" type="ORF">WN51_05833</name>
</gene>
<organism evidence="2 3">
    <name type="scientific">Melipona quadrifasciata</name>
    <dbReference type="NCBI Taxonomy" id="166423"/>
    <lineage>
        <taxon>Eukaryota</taxon>
        <taxon>Metazoa</taxon>
        <taxon>Ecdysozoa</taxon>
        <taxon>Arthropoda</taxon>
        <taxon>Hexapoda</taxon>
        <taxon>Insecta</taxon>
        <taxon>Pterygota</taxon>
        <taxon>Neoptera</taxon>
        <taxon>Endopterygota</taxon>
        <taxon>Hymenoptera</taxon>
        <taxon>Apocrita</taxon>
        <taxon>Aculeata</taxon>
        <taxon>Apoidea</taxon>
        <taxon>Anthophila</taxon>
        <taxon>Apidae</taxon>
        <taxon>Melipona</taxon>
    </lineage>
</organism>